<evidence type="ECO:0000259" key="3">
    <source>
        <dbReference type="SMART" id="SM00477"/>
    </source>
</evidence>
<dbReference type="Pfam" id="PF13365">
    <property type="entry name" value="Trypsin_2"/>
    <property type="match status" value="1"/>
</dbReference>
<dbReference type="SMART" id="SM00477">
    <property type="entry name" value="NUC"/>
    <property type="match status" value="1"/>
</dbReference>
<evidence type="ECO:0000256" key="2">
    <source>
        <dbReference type="PIRSR" id="PIRSR640255-2"/>
    </source>
</evidence>
<keyword evidence="2" id="KW-0479">Metal-binding</keyword>
<dbReference type="GO" id="GO:0016787">
    <property type="term" value="F:hydrolase activity"/>
    <property type="evidence" value="ECO:0007669"/>
    <property type="project" value="InterPro"/>
</dbReference>
<dbReference type="Gene3D" id="2.40.10.10">
    <property type="entry name" value="Trypsin-like serine proteases"/>
    <property type="match status" value="2"/>
</dbReference>
<keyword evidence="6" id="KW-1185">Reference proteome</keyword>
<dbReference type="GO" id="GO:0003676">
    <property type="term" value="F:nucleic acid binding"/>
    <property type="evidence" value="ECO:0007669"/>
    <property type="project" value="InterPro"/>
</dbReference>
<evidence type="ECO:0000313" key="5">
    <source>
        <dbReference type="EMBL" id="SHM28908.1"/>
    </source>
</evidence>
<dbReference type="Gene3D" id="3.40.570.10">
    <property type="entry name" value="Extracellular Endonuclease, subunit A"/>
    <property type="match status" value="1"/>
</dbReference>
<dbReference type="SMART" id="SM00892">
    <property type="entry name" value="Endonuclease_NS"/>
    <property type="match status" value="1"/>
</dbReference>
<organism evidence="5 6">
    <name type="scientific">Flavobacterium chilense</name>
    <dbReference type="NCBI Taxonomy" id="946677"/>
    <lineage>
        <taxon>Bacteria</taxon>
        <taxon>Pseudomonadati</taxon>
        <taxon>Bacteroidota</taxon>
        <taxon>Flavobacteriia</taxon>
        <taxon>Flavobacteriales</taxon>
        <taxon>Flavobacteriaceae</taxon>
        <taxon>Flavobacterium</taxon>
    </lineage>
</organism>
<name>A0A1M7HKE4_9FLAO</name>
<feature type="domain" description="ENPP1-3/EXOG-like endonuclease/phosphodiesterase" evidence="3">
    <location>
        <begin position="419"/>
        <end position="638"/>
    </location>
</feature>
<dbReference type="GO" id="GO:0046872">
    <property type="term" value="F:metal ion binding"/>
    <property type="evidence" value="ECO:0007669"/>
    <property type="project" value="UniProtKB-KW"/>
</dbReference>
<dbReference type="InterPro" id="IPR044929">
    <property type="entry name" value="DNA/RNA_non-sp_Endonuclease_sf"/>
</dbReference>
<dbReference type="STRING" id="946677.SAMN05444484_10522"/>
<dbReference type="PANTHER" id="PTHR13966:SF5">
    <property type="entry name" value="ENDONUCLEASE G, MITOCHONDRIAL"/>
    <property type="match status" value="1"/>
</dbReference>
<dbReference type="Pfam" id="PF01223">
    <property type="entry name" value="Endonuclease_NS"/>
    <property type="match status" value="1"/>
</dbReference>
<dbReference type="CDD" id="cd00091">
    <property type="entry name" value="NUC"/>
    <property type="match status" value="1"/>
</dbReference>
<gene>
    <name evidence="5" type="ORF">SAMN05444484_10522</name>
</gene>
<dbReference type="InterPro" id="IPR009003">
    <property type="entry name" value="Peptidase_S1_PA"/>
</dbReference>
<keyword evidence="5" id="KW-0540">Nuclease</keyword>
<evidence type="ECO:0000313" key="6">
    <source>
        <dbReference type="Proteomes" id="UP000184028"/>
    </source>
</evidence>
<reference evidence="6" key="1">
    <citation type="submission" date="2016-11" db="EMBL/GenBank/DDBJ databases">
        <authorList>
            <person name="Varghese N."/>
            <person name="Submissions S."/>
        </authorList>
    </citation>
    <scope>NUCLEOTIDE SEQUENCE [LARGE SCALE GENOMIC DNA]</scope>
    <source>
        <strain evidence="6">DSM 24724</strain>
    </source>
</reference>
<dbReference type="SUPFAM" id="SSF50494">
    <property type="entry name" value="Trypsin-like serine proteases"/>
    <property type="match status" value="1"/>
</dbReference>
<dbReference type="GO" id="GO:0004519">
    <property type="term" value="F:endonuclease activity"/>
    <property type="evidence" value="ECO:0007669"/>
    <property type="project" value="UniProtKB-KW"/>
</dbReference>
<protein>
    <submittedName>
        <fullName evidence="5">Endonuclease G</fullName>
    </submittedName>
</protein>
<keyword evidence="5" id="KW-0255">Endonuclease</keyword>
<dbReference type="InterPro" id="IPR001604">
    <property type="entry name" value="Endo_G_ENPP1-like_dom"/>
</dbReference>
<feature type="active site" description="Proton acceptor" evidence="1">
    <location>
        <position position="490"/>
    </location>
</feature>
<sequence length="661" mass="74594">MSNFTTFYEEHFIRELENQKKLTKNQETDIKLATFANRVGRMADSGAGITVLDLERYMGRNDLLRFNYLSRGMQAGKAVCRIYVADKFGGGSWGTGFLITPNLIITNNHVIPDSESATRSFAEFGYEADNNGLVQQGKRFKIQPEKTFVTSIANELDITILGVSDIADDGITNIADYGFLRMNPALHKVEELEFVSIIQHPSGDEKYISIRENKVIKIGDTNPDKDIKIWYECDTAKGSSGAAVFNDQWQVVALHHSSVADSRNNNGTIEVKLASGEWIPKNEEDSYEENLCYIANEGIRTSRIVAYIKNYIGLPENQATNLSFLQEFLDDVLGVKSITTSNTKESIASTVAPAPTASFPEAYKDKSKNIWPIEHYIGRKGYQDDFLGITIPLPEVTPNALKYGPVTPVQGTLDNVLRYQHFSVIHNSKRKIAFVTAVNIDGSSWKNITRGVDKWYYDSRIPLDVQLGEEMYSNEPSPDGSKKGWFDRGHLVRRQDPDWGTNDEALLADEDTFHWANCSPQYWFFNQKQELWQGLENYILYNTDKDDLKASVFSGPVFDENDEPHRGVQIPQYFFKIVAVIDSTGKLFSSAYVVSQKKWAIDIPFEVLPVGDHNNFQTTIAKVEQMTGLRFPDALREADVRKDKGDVGLRSLADVAIPRRK</sequence>
<dbReference type="RefSeq" id="WP_068842960.1">
    <property type="nucleotide sequence ID" value="NZ_FRBT01000005.1"/>
</dbReference>
<dbReference type="InterPro" id="IPR044925">
    <property type="entry name" value="His-Me_finger_sf"/>
</dbReference>
<keyword evidence="5" id="KW-0378">Hydrolase</keyword>
<dbReference type="InterPro" id="IPR043504">
    <property type="entry name" value="Peptidase_S1_PA_chymotrypsin"/>
</dbReference>
<evidence type="ECO:0000256" key="1">
    <source>
        <dbReference type="PIRSR" id="PIRSR640255-1"/>
    </source>
</evidence>
<evidence type="ECO:0000259" key="4">
    <source>
        <dbReference type="SMART" id="SM00892"/>
    </source>
</evidence>
<dbReference type="PANTHER" id="PTHR13966">
    <property type="entry name" value="ENDONUCLEASE RELATED"/>
    <property type="match status" value="1"/>
</dbReference>
<dbReference type="EMBL" id="FRBT01000005">
    <property type="protein sequence ID" value="SHM28908.1"/>
    <property type="molecule type" value="Genomic_DNA"/>
</dbReference>
<proteinExistence type="predicted"/>
<feature type="binding site" evidence="2">
    <location>
        <position position="526"/>
    </location>
    <ligand>
        <name>Mg(2+)</name>
        <dbReference type="ChEBI" id="CHEBI:18420"/>
        <note>catalytic</note>
    </ligand>
</feature>
<dbReference type="InterPro" id="IPR020821">
    <property type="entry name" value="ENPP1-3/EXOG-like_nuc-like"/>
</dbReference>
<dbReference type="InterPro" id="IPR040255">
    <property type="entry name" value="Non-specific_endonuclease"/>
</dbReference>
<dbReference type="OrthoDB" id="9770276at2"/>
<feature type="domain" description="DNA/RNA non-specific endonuclease/pyrophosphatase/phosphodiesterase" evidence="4">
    <location>
        <begin position="418"/>
        <end position="638"/>
    </location>
</feature>
<dbReference type="Proteomes" id="UP000184028">
    <property type="component" value="Unassembled WGS sequence"/>
</dbReference>
<dbReference type="SUPFAM" id="SSF54060">
    <property type="entry name" value="His-Me finger endonucleases"/>
    <property type="match status" value="1"/>
</dbReference>
<accession>A0A1M7HKE4</accession>
<dbReference type="AlphaFoldDB" id="A0A1M7HKE4"/>